<dbReference type="Pfam" id="PF04632">
    <property type="entry name" value="FUSC"/>
    <property type="match status" value="2"/>
</dbReference>
<evidence type="ECO:0000256" key="3">
    <source>
        <dbReference type="ARBA" id="ARBA00022475"/>
    </source>
</evidence>
<keyword evidence="9" id="KW-1185">Reference proteome</keyword>
<evidence type="ECO:0000256" key="6">
    <source>
        <dbReference type="ARBA" id="ARBA00023136"/>
    </source>
</evidence>
<accession>A0ABT8T0E7</accession>
<evidence type="ECO:0000256" key="4">
    <source>
        <dbReference type="ARBA" id="ARBA00022692"/>
    </source>
</evidence>
<reference evidence="8" key="1">
    <citation type="journal article" date="2015" name="Int. J. Syst. Evol. Microbiol.">
        <title>Rhizobium oryzicola sp. nov., potential plant-growth-promoting endophytic bacteria isolated from rice roots.</title>
        <authorList>
            <person name="Zhang X.X."/>
            <person name="Gao J.S."/>
            <person name="Cao Y.H."/>
            <person name="Sheirdil R.A."/>
            <person name="Wang X.C."/>
            <person name="Zhang L."/>
        </authorList>
    </citation>
    <scope>NUCLEOTIDE SEQUENCE</scope>
    <source>
        <strain evidence="8">05753</strain>
    </source>
</reference>
<dbReference type="PANTHER" id="PTHR30509:SF9">
    <property type="entry name" value="MULTIDRUG RESISTANCE PROTEIN MDTO"/>
    <property type="match status" value="1"/>
</dbReference>
<feature type="transmembrane region" description="Helical" evidence="7">
    <location>
        <begin position="147"/>
        <end position="166"/>
    </location>
</feature>
<evidence type="ECO:0000313" key="8">
    <source>
        <dbReference type="EMBL" id="MDO1583985.1"/>
    </source>
</evidence>
<evidence type="ECO:0000256" key="5">
    <source>
        <dbReference type="ARBA" id="ARBA00022989"/>
    </source>
</evidence>
<dbReference type="Proteomes" id="UP001169006">
    <property type="component" value="Unassembled WGS sequence"/>
</dbReference>
<reference evidence="8" key="2">
    <citation type="submission" date="2023-07" db="EMBL/GenBank/DDBJ databases">
        <authorList>
            <person name="Sun H."/>
        </authorList>
    </citation>
    <scope>NUCLEOTIDE SEQUENCE</scope>
    <source>
        <strain evidence="8">05753</strain>
    </source>
</reference>
<evidence type="ECO:0000256" key="7">
    <source>
        <dbReference type="SAM" id="Phobius"/>
    </source>
</evidence>
<feature type="transmembrane region" description="Helical" evidence="7">
    <location>
        <begin position="114"/>
        <end position="131"/>
    </location>
</feature>
<evidence type="ECO:0000256" key="1">
    <source>
        <dbReference type="ARBA" id="ARBA00004651"/>
    </source>
</evidence>
<comment type="subcellular location">
    <subcellularLocation>
        <location evidence="1">Cell membrane</location>
        <topology evidence="1">Multi-pass membrane protein</topology>
    </subcellularLocation>
</comment>
<feature type="transmembrane region" description="Helical" evidence="7">
    <location>
        <begin position="91"/>
        <end position="109"/>
    </location>
</feature>
<organism evidence="8 9">
    <name type="scientific">Rhizobium oryzicola</name>
    <dbReference type="NCBI Taxonomy" id="1232668"/>
    <lineage>
        <taxon>Bacteria</taxon>
        <taxon>Pseudomonadati</taxon>
        <taxon>Pseudomonadota</taxon>
        <taxon>Alphaproteobacteria</taxon>
        <taxon>Hyphomicrobiales</taxon>
        <taxon>Rhizobiaceae</taxon>
        <taxon>Rhizobium/Agrobacterium group</taxon>
        <taxon>Rhizobium</taxon>
    </lineage>
</organism>
<dbReference type="PANTHER" id="PTHR30509">
    <property type="entry name" value="P-HYDROXYBENZOIC ACID EFFLUX PUMP SUBUNIT-RELATED"/>
    <property type="match status" value="1"/>
</dbReference>
<proteinExistence type="predicted"/>
<feature type="transmembrane region" description="Helical" evidence="7">
    <location>
        <begin position="319"/>
        <end position="336"/>
    </location>
</feature>
<feature type="transmembrane region" description="Helical" evidence="7">
    <location>
        <begin position="393"/>
        <end position="412"/>
    </location>
</feature>
<protein>
    <submittedName>
        <fullName evidence="8">FUSC family protein</fullName>
    </submittedName>
</protein>
<keyword evidence="6 7" id="KW-0472">Membrane</keyword>
<gene>
    <name evidence="8" type="ORF">Q2T52_18025</name>
</gene>
<evidence type="ECO:0000313" key="9">
    <source>
        <dbReference type="Proteomes" id="UP001169006"/>
    </source>
</evidence>
<keyword evidence="2" id="KW-0813">Transport</keyword>
<keyword evidence="3" id="KW-1003">Cell membrane</keyword>
<feature type="transmembrane region" description="Helical" evidence="7">
    <location>
        <begin position="17"/>
        <end position="38"/>
    </location>
</feature>
<name>A0ABT8T0E7_9HYPH</name>
<dbReference type="RefSeq" id="WP_302078209.1">
    <property type="nucleotide sequence ID" value="NZ_JAUKWQ010000006.1"/>
</dbReference>
<evidence type="ECO:0000256" key="2">
    <source>
        <dbReference type="ARBA" id="ARBA00022448"/>
    </source>
</evidence>
<feature type="transmembrane region" description="Helical" evidence="7">
    <location>
        <begin position="446"/>
        <end position="467"/>
    </location>
</feature>
<dbReference type="EMBL" id="JAUKWQ010000006">
    <property type="protein sequence ID" value="MDO1583985.1"/>
    <property type="molecule type" value="Genomic_DNA"/>
</dbReference>
<keyword evidence="5 7" id="KW-1133">Transmembrane helix</keyword>
<sequence>MTLNVETLLSGFDRQRLLFCGRTAIAGCLAMLVAFALGLHHPQWAAMTIWVVAQPTRGLWLEKSLSRIAGTLIGAGIGTLMVLFLSSSPPLLLVCLALWIGLCATTGNLLRGPLSYVTLLAGYSAAMIAMLDHDNPDLVTGLAQDRILTILTGAAISTLTGLLFTPKSAESTLHHRIRLMVETVTAHVMDPATYAMAREKRAAILSELAAIDESLEVQLAGKVGMAARMRAVRSVLAAAMDLLLSAPEDGHFHHHGVLPAAVEAGPEPEAVAPSSQPDMARRMANLQMAWQALEQAGELEAQGIPSLHLHRDWIGARQAGLRAAFSVLGVGAVWLLTDLAIGPFMVMGTAIMTSLFSTFDHPARIMRFGIAGTIAGGTVATLVRLFAMPLAESELTMVLMVMPVILIGALVMSHRKSMFSGMDFNMVSLLLLGPAFPAHIQPADAVAQAMSVVVGPVVALLAFTYAFPVHPQGRMRLIIRMIVHDLQHMAGTGTIAPRRVEMWRARLYHRILRLIRWAEKTGGMTVLAAEGGLTALRLGEAVTYTRSLLSNDAAPPAVKRAGMAFLKSVEKLQEQPVRTANALERLEKRLALSDLGGSGSLIAGTASRLASNEAFFRQG</sequence>
<feature type="transmembrane region" description="Helical" evidence="7">
    <location>
        <begin position="368"/>
        <end position="387"/>
    </location>
</feature>
<comment type="caution">
    <text evidence="8">The sequence shown here is derived from an EMBL/GenBank/DDBJ whole genome shotgun (WGS) entry which is preliminary data.</text>
</comment>
<keyword evidence="4 7" id="KW-0812">Transmembrane</keyword>
<dbReference type="InterPro" id="IPR006726">
    <property type="entry name" value="PHBA_efflux_AaeB/fusaric-R"/>
</dbReference>